<evidence type="ECO:0000313" key="6">
    <source>
        <dbReference type="Proteomes" id="UP001143981"/>
    </source>
</evidence>
<dbReference type="Gene3D" id="1.10.20.10">
    <property type="entry name" value="Histone, subunit A"/>
    <property type="match status" value="1"/>
</dbReference>
<comment type="similarity">
    <text evidence="1">Belongs to the TAF9 family. CENP-S/MHF1 subfamily.</text>
</comment>
<dbReference type="SUPFAM" id="SSF47113">
    <property type="entry name" value="Histone-fold"/>
    <property type="match status" value="1"/>
</dbReference>
<dbReference type="OrthoDB" id="1872155at2759"/>
<dbReference type="AlphaFoldDB" id="A0A9W7YB21"/>
<evidence type="ECO:0000256" key="4">
    <source>
        <dbReference type="ARBA" id="ARBA00023204"/>
    </source>
</evidence>
<gene>
    <name evidence="5" type="ORF">LPJ61_000843</name>
</gene>
<keyword evidence="3" id="KW-0238">DNA-binding</keyword>
<dbReference type="Proteomes" id="UP001143981">
    <property type="component" value="Unassembled WGS sequence"/>
</dbReference>
<proteinExistence type="inferred from homology"/>
<dbReference type="GO" id="GO:0003682">
    <property type="term" value="F:chromatin binding"/>
    <property type="evidence" value="ECO:0007669"/>
    <property type="project" value="TreeGrafter"/>
</dbReference>
<dbReference type="PANTHER" id="PTHR22980">
    <property type="entry name" value="CORTISTATIN"/>
    <property type="match status" value="1"/>
</dbReference>
<reference evidence="5" key="1">
    <citation type="submission" date="2022-07" db="EMBL/GenBank/DDBJ databases">
        <title>Phylogenomic reconstructions and comparative analyses of Kickxellomycotina fungi.</title>
        <authorList>
            <person name="Reynolds N.K."/>
            <person name="Stajich J.E."/>
            <person name="Barry K."/>
            <person name="Grigoriev I.V."/>
            <person name="Crous P."/>
            <person name="Smith M.E."/>
        </authorList>
    </citation>
    <scope>NUCLEOTIDE SEQUENCE</scope>
    <source>
        <strain evidence="5">BCRC 34381</strain>
    </source>
</reference>
<dbReference type="PANTHER" id="PTHR22980:SF0">
    <property type="entry name" value="CENTROMERE PROTEIN S"/>
    <property type="match status" value="1"/>
</dbReference>
<evidence type="ECO:0000256" key="2">
    <source>
        <dbReference type="ARBA" id="ARBA00022763"/>
    </source>
</evidence>
<dbReference type="GO" id="GO:0003677">
    <property type="term" value="F:DNA binding"/>
    <property type="evidence" value="ECO:0007669"/>
    <property type="project" value="UniProtKB-KW"/>
</dbReference>
<comment type="caution">
    <text evidence="5">The sequence shown here is derived from an EMBL/GenBank/DDBJ whole genome shotgun (WGS) entry which is preliminary data.</text>
</comment>
<keyword evidence="2" id="KW-0227">DNA damage</keyword>
<accession>A0A9W7YB21</accession>
<sequence>MNADPRDPRAAVWLAVAQLCSADEQKSAAKYSPAFVDALGQVVYAQAETMAADLESFAKHAKRAKVSVDDVKVR</sequence>
<dbReference type="GO" id="GO:0071821">
    <property type="term" value="C:FANCM-MHF complex"/>
    <property type="evidence" value="ECO:0007669"/>
    <property type="project" value="InterPro"/>
</dbReference>
<dbReference type="GO" id="GO:0000712">
    <property type="term" value="P:resolution of meiotic recombination intermediates"/>
    <property type="evidence" value="ECO:0007669"/>
    <property type="project" value="TreeGrafter"/>
</dbReference>
<keyword evidence="6" id="KW-1185">Reference proteome</keyword>
<dbReference type="Pfam" id="PF15630">
    <property type="entry name" value="CENP-S"/>
    <property type="match status" value="1"/>
</dbReference>
<evidence type="ECO:0000256" key="3">
    <source>
        <dbReference type="ARBA" id="ARBA00023125"/>
    </source>
</evidence>
<evidence type="ECO:0008006" key="7">
    <source>
        <dbReference type="Google" id="ProtNLM"/>
    </source>
</evidence>
<evidence type="ECO:0000256" key="1">
    <source>
        <dbReference type="ARBA" id="ARBA00006612"/>
    </source>
</evidence>
<dbReference type="InterPro" id="IPR009072">
    <property type="entry name" value="Histone-fold"/>
</dbReference>
<name>A0A9W7YB21_9FUNG</name>
<dbReference type="GO" id="GO:0046982">
    <property type="term" value="F:protein heterodimerization activity"/>
    <property type="evidence" value="ECO:0007669"/>
    <property type="project" value="InterPro"/>
</dbReference>
<keyword evidence="4" id="KW-0234">DNA repair</keyword>
<dbReference type="CDD" id="cd22919">
    <property type="entry name" value="HFD_CENP-S"/>
    <property type="match status" value="1"/>
</dbReference>
<dbReference type="GO" id="GO:0031297">
    <property type="term" value="P:replication fork processing"/>
    <property type="evidence" value="ECO:0007669"/>
    <property type="project" value="TreeGrafter"/>
</dbReference>
<protein>
    <recommendedName>
        <fullName evidence="7">Centromere protein S</fullName>
    </recommendedName>
</protein>
<evidence type="ECO:0000313" key="5">
    <source>
        <dbReference type="EMBL" id="KAJ1734864.1"/>
    </source>
</evidence>
<dbReference type="EMBL" id="JANBOI010000052">
    <property type="protein sequence ID" value="KAJ1734864.1"/>
    <property type="molecule type" value="Genomic_DNA"/>
</dbReference>
<dbReference type="InterPro" id="IPR029003">
    <property type="entry name" value="CENP-S/Mhf1"/>
</dbReference>
<organism evidence="5 6">
    <name type="scientific">Coemansia biformis</name>
    <dbReference type="NCBI Taxonomy" id="1286918"/>
    <lineage>
        <taxon>Eukaryota</taxon>
        <taxon>Fungi</taxon>
        <taxon>Fungi incertae sedis</taxon>
        <taxon>Zoopagomycota</taxon>
        <taxon>Kickxellomycotina</taxon>
        <taxon>Kickxellomycetes</taxon>
        <taxon>Kickxellales</taxon>
        <taxon>Kickxellaceae</taxon>
        <taxon>Coemansia</taxon>
    </lineage>
</organism>
<dbReference type="GO" id="GO:0006281">
    <property type="term" value="P:DNA repair"/>
    <property type="evidence" value="ECO:0007669"/>
    <property type="project" value="UniProtKB-KW"/>
</dbReference>